<proteinExistence type="predicted"/>
<dbReference type="InterPro" id="IPR019734">
    <property type="entry name" value="TPR_rpt"/>
</dbReference>
<dbReference type="SUPFAM" id="SSF48452">
    <property type="entry name" value="TPR-like"/>
    <property type="match status" value="1"/>
</dbReference>
<keyword evidence="5" id="KW-1185">Reference proteome</keyword>
<organism evidence="4 5">
    <name type="scientific">Psychroflexus sediminis</name>
    <dbReference type="NCBI Taxonomy" id="470826"/>
    <lineage>
        <taxon>Bacteria</taxon>
        <taxon>Pseudomonadati</taxon>
        <taxon>Bacteroidota</taxon>
        <taxon>Flavobacteriia</taxon>
        <taxon>Flavobacteriales</taxon>
        <taxon>Flavobacteriaceae</taxon>
        <taxon>Psychroflexus</taxon>
    </lineage>
</organism>
<dbReference type="Gene3D" id="1.25.40.10">
    <property type="entry name" value="Tetratricopeptide repeat domain"/>
    <property type="match status" value="1"/>
</dbReference>
<feature type="compositionally biased region" description="Basic and acidic residues" evidence="2">
    <location>
        <begin position="13"/>
        <end position="23"/>
    </location>
</feature>
<dbReference type="RefSeq" id="WP_093368172.1">
    <property type="nucleotide sequence ID" value="NZ_FNCW01000008.1"/>
</dbReference>
<dbReference type="STRING" id="470826.SAMN04488027_10897"/>
<dbReference type="Pfam" id="PF13174">
    <property type="entry name" value="TPR_6"/>
    <property type="match status" value="1"/>
</dbReference>
<evidence type="ECO:0000313" key="4">
    <source>
        <dbReference type="EMBL" id="SDG83289.1"/>
    </source>
</evidence>
<keyword evidence="1" id="KW-0802">TPR repeat</keyword>
<sequence>MASYKKRGYKPNNKAEREEKIENESTTAEVFKTLDEGASSTEKFLAKYQKPIFGVIIVIAAVILGFLGYQKFIQEPNEEEAANEMNQAQQFFDSALEATGAKQDSLFSRALQGGNGKFGFEDISSNYSGTKAGELANYYAGIAHLNVGNYQEAIDFLDKFNLEDEILTPLAKGAIGDAFLQLDQPEEALDYFEQAAKLRTNEFTTPKFLMKAAVTAISLKEGETAEKYLNRIKDEFPNSEEAKTVEVYLGQAEVL</sequence>
<keyword evidence="3" id="KW-0472">Membrane</keyword>
<protein>
    <submittedName>
        <fullName evidence="4">TPR repeat-containing protein</fullName>
    </submittedName>
</protein>
<evidence type="ECO:0000256" key="1">
    <source>
        <dbReference type="PROSITE-ProRule" id="PRU00339"/>
    </source>
</evidence>
<evidence type="ECO:0000256" key="2">
    <source>
        <dbReference type="SAM" id="MobiDB-lite"/>
    </source>
</evidence>
<dbReference type="AlphaFoldDB" id="A0A1G7XGE5"/>
<name>A0A1G7XGE5_9FLAO</name>
<dbReference type="Pfam" id="PF13181">
    <property type="entry name" value="TPR_8"/>
    <property type="match status" value="1"/>
</dbReference>
<dbReference type="Proteomes" id="UP000199296">
    <property type="component" value="Unassembled WGS sequence"/>
</dbReference>
<evidence type="ECO:0000313" key="5">
    <source>
        <dbReference type="Proteomes" id="UP000199296"/>
    </source>
</evidence>
<feature type="repeat" description="TPR" evidence="1">
    <location>
        <begin position="169"/>
        <end position="202"/>
    </location>
</feature>
<feature type="region of interest" description="Disordered" evidence="2">
    <location>
        <begin position="1"/>
        <end position="25"/>
    </location>
</feature>
<dbReference type="InterPro" id="IPR011990">
    <property type="entry name" value="TPR-like_helical_dom_sf"/>
</dbReference>
<accession>A0A1G7XGE5</accession>
<keyword evidence="3" id="KW-1133">Transmembrane helix</keyword>
<gene>
    <name evidence="4" type="ORF">SAMN04488027_10897</name>
</gene>
<dbReference type="OrthoDB" id="9808622at2"/>
<evidence type="ECO:0000256" key="3">
    <source>
        <dbReference type="SAM" id="Phobius"/>
    </source>
</evidence>
<dbReference type="PROSITE" id="PS50005">
    <property type="entry name" value="TPR"/>
    <property type="match status" value="1"/>
</dbReference>
<reference evidence="4 5" key="1">
    <citation type="submission" date="2016-10" db="EMBL/GenBank/DDBJ databases">
        <authorList>
            <person name="de Groot N.N."/>
        </authorList>
    </citation>
    <scope>NUCLEOTIDE SEQUENCE [LARGE SCALE GENOMIC DNA]</scope>
    <source>
        <strain evidence="4 5">DSM 19803</strain>
    </source>
</reference>
<feature type="transmembrane region" description="Helical" evidence="3">
    <location>
        <begin position="52"/>
        <end position="69"/>
    </location>
</feature>
<dbReference type="EMBL" id="FNCW01000008">
    <property type="protein sequence ID" value="SDG83289.1"/>
    <property type="molecule type" value="Genomic_DNA"/>
</dbReference>
<keyword evidence="3" id="KW-0812">Transmembrane</keyword>